<dbReference type="NCBIfam" id="TIGR00604">
    <property type="entry name" value="rad3"/>
    <property type="match status" value="1"/>
</dbReference>
<evidence type="ECO:0000313" key="20">
    <source>
        <dbReference type="EMBL" id="ELR18157.1"/>
    </source>
</evidence>
<dbReference type="GO" id="GO:0006355">
    <property type="term" value="P:regulation of DNA-templated transcription"/>
    <property type="evidence" value="ECO:0007669"/>
    <property type="project" value="InterPro"/>
</dbReference>
<feature type="compositionally biased region" description="Basic and acidic residues" evidence="18">
    <location>
        <begin position="823"/>
        <end position="853"/>
    </location>
</feature>
<dbReference type="PANTHER" id="PTHR11472:SF34">
    <property type="entry name" value="REGULATOR OF TELOMERE ELONGATION HELICASE 1"/>
    <property type="match status" value="1"/>
</dbReference>
<keyword evidence="10" id="KW-0411">Iron-sulfur</keyword>
<proteinExistence type="predicted"/>
<feature type="compositionally biased region" description="Acidic residues" evidence="18">
    <location>
        <begin position="26"/>
        <end position="47"/>
    </location>
</feature>
<gene>
    <name evidence="20" type="ORF">ACA1_368890</name>
</gene>
<dbReference type="Pfam" id="PF06733">
    <property type="entry name" value="DEAD_2"/>
    <property type="match status" value="1"/>
</dbReference>
<dbReference type="Pfam" id="PF23116">
    <property type="entry name" value="HHD_RTEL1"/>
    <property type="match status" value="1"/>
</dbReference>
<dbReference type="PROSITE" id="PS51193">
    <property type="entry name" value="HELICASE_ATP_BIND_2"/>
    <property type="match status" value="1"/>
</dbReference>
<dbReference type="SMART" id="SM00491">
    <property type="entry name" value="HELICc2"/>
    <property type="match status" value="1"/>
</dbReference>
<dbReference type="GO" id="GO:0090657">
    <property type="term" value="P:telomeric loop disassembly"/>
    <property type="evidence" value="ECO:0007669"/>
    <property type="project" value="TreeGrafter"/>
</dbReference>
<dbReference type="SMART" id="SM00488">
    <property type="entry name" value="DEXDc2"/>
    <property type="match status" value="1"/>
</dbReference>
<keyword evidence="6" id="KW-0378">Hydrolase</keyword>
<dbReference type="GO" id="GO:0005634">
    <property type="term" value="C:nucleus"/>
    <property type="evidence" value="ECO:0007669"/>
    <property type="project" value="UniProtKB-SubCell"/>
</dbReference>
<dbReference type="CDD" id="cd13932">
    <property type="entry name" value="HN_RTEL1"/>
    <property type="match status" value="1"/>
</dbReference>
<dbReference type="FunFam" id="3.40.50.300:FF:000431">
    <property type="entry name" value="Regulator of telomere elongation helicase 1"/>
    <property type="match status" value="1"/>
</dbReference>
<dbReference type="GO" id="GO:0010569">
    <property type="term" value="P:regulation of double-strand break repair via homologous recombination"/>
    <property type="evidence" value="ECO:0007669"/>
    <property type="project" value="TreeGrafter"/>
</dbReference>
<keyword evidence="2" id="KW-0004">4Fe-4S</keyword>
<dbReference type="InterPro" id="IPR049909">
    <property type="entry name" value="Rtel1_HHD"/>
</dbReference>
<dbReference type="InterPro" id="IPR013020">
    <property type="entry name" value="Rad3/Chl1-like"/>
</dbReference>
<evidence type="ECO:0000313" key="21">
    <source>
        <dbReference type="Proteomes" id="UP000011083"/>
    </source>
</evidence>
<evidence type="ECO:0000256" key="10">
    <source>
        <dbReference type="ARBA" id="ARBA00023014"/>
    </source>
</evidence>
<dbReference type="GO" id="GO:1904430">
    <property type="term" value="P:negative regulation of t-circle formation"/>
    <property type="evidence" value="ECO:0007669"/>
    <property type="project" value="TreeGrafter"/>
</dbReference>
<keyword evidence="9" id="KW-0408">Iron</keyword>
<dbReference type="Proteomes" id="UP000011083">
    <property type="component" value="Unassembled WGS sequence"/>
</dbReference>
<dbReference type="PANTHER" id="PTHR11472">
    <property type="entry name" value="DNA REPAIR DEAD HELICASE RAD3/XP-D SUBFAMILY MEMBER"/>
    <property type="match status" value="1"/>
</dbReference>
<evidence type="ECO:0000256" key="14">
    <source>
        <dbReference type="ARBA" id="ARBA00023242"/>
    </source>
</evidence>
<dbReference type="GO" id="GO:0006281">
    <property type="term" value="P:DNA repair"/>
    <property type="evidence" value="ECO:0007669"/>
    <property type="project" value="UniProtKB-KW"/>
</dbReference>
<evidence type="ECO:0000256" key="9">
    <source>
        <dbReference type="ARBA" id="ARBA00023004"/>
    </source>
</evidence>
<evidence type="ECO:0000256" key="18">
    <source>
        <dbReference type="SAM" id="MobiDB-lite"/>
    </source>
</evidence>
<keyword evidence="11" id="KW-0238">DNA-binding</keyword>
<evidence type="ECO:0000256" key="4">
    <source>
        <dbReference type="ARBA" id="ARBA00022741"/>
    </source>
</evidence>
<keyword evidence="3" id="KW-0479">Metal-binding</keyword>
<evidence type="ECO:0000256" key="7">
    <source>
        <dbReference type="ARBA" id="ARBA00022806"/>
    </source>
</evidence>
<evidence type="ECO:0000256" key="2">
    <source>
        <dbReference type="ARBA" id="ARBA00022485"/>
    </source>
</evidence>
<feature type="region of interest" description="Disordered" evidence="18">
    <location>
        <begin position="757"/>
        <end position="854"/>
    </location>
</feature>
<dbReference type="GO" id="GO:0003677">
    <property type="term" value="F:DNA binding"/>
    <property type="evidence" value="ECO:0007669"/>
    <property type="project" value="UniProtKB-KW"/>
</dbReference>
<keyword evidence="21" id="KW-1185">Reference proteome</keyword>
<dbReference type="OMA" id="QFHNTLE"/>
<dbReference type="GO" id="GO:0005524">
    <property type="term" value="F:ATP binding"/>
    <property type="evidence" value="ECO:0007669"/>
    <property type="project" value="UniProtKB-KW"/>
</dbReference>
<dbReference type="InterPro" id="IPR057498">
    <property type="entry name" value="Rtel1_ARCH"/>
</dbReference>
<evidence type="ECO:0000256" key="6">
    <source>
        <dbReference type="ARBA" id="ARBA00022801"/>
    </source>
</evidence>
<dbReference type="GO" id="GO:0003678">
    <property type="term" value="F:DNA helicase activity"/>
    <property type="evidence" value="ECO:0007669"/>
    <property type="project" value="InterPro"/>
</dbReference>
<evidence type="ECO:0000259" key="19">
    <source>
        <dbReference type="PROSITE" id="PS51193"/>
    </source>
</evidence>
<dbReference type="AlphaFoldDB" id="L8GYZ4"/>
<keyword evidence="8" id="KW-0067">ATP-binding</keyword>
<dbReference type="SUPFAM" id="SSF47762">
    <property type="entry name" value="PAH2 domain"/>
    <property type="match status" value="1"/>
</dbReference>
<dbReference type="InterPro" id="IPR006555">
    <property type="entry name" value="ATP-dep_Helicase_C"/>
</dbReference>
<accession>L8GYZ4</accession>
<dbReference type="EMBL" id="KB007960">
    <property type="protein sequence ID" value="ELR18157.1"/>
    <property type="molecule type" value="Genomic_DNA"/>
</dbReference>
<feature type="region of interest" description="Disordered" evidence="18">
    <location>
        <begin position="934"/>
        <end position="972"/>
    </location>
</feature>
<dbReference type="InterPro" id="IPR003822">
    <property type="entry name" value="PAH"/>
</dbReference>
<evidence type="ECO:0000256" key="11">
    <source>
        <dbReference type="ARBA" id="ARBA00023125"/>
    </source>
</evidence>
<dbReference type="KEGG" id="acan:ACA1_368890"/>
<dbReference type="InterPro" id="IPR014013">
    <property type="entry name" value="Helic_SF1/SF2_ATP-bd_DinG/Rad3"/>
</dbReference>
<feature type="compositionally biased region" description="Low complexity" evidence="18">
    <location>
        <begin position="799"/>
        <end position="815"/>
    </location>
</feature>
<evidence type="ECO:0000256" key="3">
    <source>
        <dbReference type="ARBA" id="ARBA00022723"/>
    </source>
</evidence>
<evidence type="ECO:0000256" key="5">
    <source>
        <dbReference type="ARBA" id="ARBA00022763"/>
    </source>
</evidence>
<dbReference type="Pfam" id="PF23109">
    <property type="entry name" value="ARCH_RTEL1"/>
    <property type="match status" value="1"/>
</dbReference>
<evidence type="ECO:0000256" key="8">
    <source>
        <dbReference type="ARBA" id="ARBA00022840"/>
    </source>
</evidence>
<dbReference type="RefSeq" id="XP_004340177.1">
    <property type="nucleotide sequence ID" value="XM_004340129.1"/>
</dbReference>
<dbReference type="GO" id="GO:0045910">
    <property type="term" value="P:negative regulation of DNA recombination"/>
    <property type="evidence" value="ECO:0007669"/>
    <property type="project" value="TreeGrafter"/>
</dbReference>
<dbReference type="GO" id="GO:0046872">
    <property type="term" value="F:metal ion binding"/>
    <property type="evidence" value="ECO:0007669"/>
    <property type="project" value="UniProtKB-KW"/>
</dbReference>
<keyword evidence="5" id="KW-0227">DNA damage</keyword>
<dbReference type="InterPro" id="IPR045028">
    <property type="entry name" value="DinG/Rad3-like"/>
</dbReference>
<name>L8GYZ4_ACACF</name>
<evidence type="ECO:0000256" key="16">
    <source>
        <dbReference type="ARBA" id="ARBA00073810"/>
    </source>
</evidence>
<evidence type="ECO:0000256" key="1">
    <source>
        <dbReference type="ARBA" id="ARBA00004123"/>
    </source>
</evidence>
<keyword evidence="13" id="KW-0413">Isomerase</keyword>
<dbReference type="GeneID" id="14919087"/>
<keyword evidence="4" id="KW-0547">Nucleotide-binding</keyword>
<dbReference type="GO" id="GO:0070182">
    <property type="term" value="F:DNA polymerase binding"/>
    <property type="evidence" value="ECO:0007669"/>
    <property type="project" value="TreeGrafter"/>
</dbReference>
<dbReference type="InterPro" id="IPR006554">
    <property type="entry name" value="Helicase-like_DEXD_c2"/>
</dbReference>
<evidence type="ECO:0000256" key="12">
    <source>
        <dbReference type="ARBA" id="ARBA00023204"/>
    </source>
</evidence>
<comment type="subcellular location">
    <subcellularLocation>
        <location evidence="1 17">Nucleus</location>
    </subcellularLocation>
</comment>
<dbReference type="SUPFAM" id="SSF52540">
    <property type="entry name" value="P-loop containing nucleoside triphosphate hydrolases"/>
    <property type="match status" value="1"/>
</dbReference>
<dbReference type="OrthoDB" id="19182at2759"/>
<dbReference type="GO" id="GO:0016818">
    <property type="term" value="F:hydrolase activity, acting on acid anhydrides, in phosphorus-containing anhydrides"/>
    <property type="evidence" value="ECO:0007669"/>
    <property type="project" value="InterPro"/>
</dbReference>
<dbReference type="Gene3D" id="1.20.1160.20">
    <property type="match status" value="1"/>
</dbReference>
<sequence length="1026" mass="114193">MEDEGDMPVWGRNAKRLRTGYNAPYGDEEEEELENEDEDEDNDEDEGQREMQVYDIRGVPVGFPFNAYDSTGKTLCLLCASLAWRQQWLHSQSNSAQSAADFAAEWRSKEKPQSLLFSGGGDMPLVVREKPPRIIYTSRTHSQLTQVMKELKRTAYSPRMTVLGSRRQLCVNPDVVNTPGRDHKCRSLVTSRRCDYYNRLDDLKKSEQLRGSCNGMFGEEVAEGEITDIEELLQSGRDRGLCAFYLARELQYSADIIFAPYNYLIDPAIRRSLGVDLRGAVIIFDEAHNVESVCEDSASFDLRVADMKVAIKELERAAELAASPSYSGETNKDDITRFKGMVWALINDINKVHVSGDGFTRPGDYIYELLNQVDINADTSVALTNLCDSPSDEESGMGLKPLSLKSLNDCLKTLFKDGVDRREDFSLYYKIHVHDQASAAQRGAYRFQSRNAERVVSCWCFNPGLAMLELAAQGVRNIILTSGTLSPLASTAAELKIPFPIRLENSHVIQPSQVWVGVLSNGPSDYPLNSSFKTRETEDYKQALGNALINFMRIVPNGLLVFFPSYTALTTCVDAWKRPDEQARNGSIWERMCRYKQAIIEPREAFQFKLAMEDYYAKVKTEGGAVFFAVCRGKVSEGLDFSDDNGRAVVITGLPFPSLTDAKVKQKRSYLDHQRQILGTSSLQAMRAVNQAVGRVIRHSRDHGAIILADQRFGMATNQSGLSLWLRPQVKVYNQFGVAALALTRFFNFFKNQKALAPPPPPKAKPTPRPKAQPVAAPVQMGRPASHTSPSKFVPPRVAGGAASATTARAPQATSLVPPRAGVKRERVEEPTERPAPHARDATSPIKRERGEEAAVTASEAQAYIRRVKGCLSPDEYKTFQSTLRDFRGKQIELAELMERVQQLFSGSQRYPLLRDFVAFVPPRHRATYLAMLPQEPTEDLPQPAASEERSPARISAPRPAQSPAQAERSVQALSQAPPLRFALAADHLNITDNHACCRVEERGGDCRNGRGGCADLALRSAAFRT</sequence>
<dbReference type="STRING" id="1257118.L8GYZ4"/>
<evidence type="ECO:0000256" key="13">
    <source>
        <dbReference type="ARBA" id="ARBA00023235"/>
    </source>
</evidence>
<keyword evidence="7 20" id="KW-0347">Helicase</keyword>
<evidence type="ECO:0000256" key="15">
    <source>
        <dbReference type="ARBA" id="ARBA00049360"/>
    </source>
</evidence>
<dbReference type="GO" id="GO:0051539">
    <property type="term" value="F:4 iron, 4 sulfur cluster binding"/>
    <property type="evidence" value="ECO:0007669"/>
    <property type="project" value="UniProtKB-KW"/>
</dbReference>
<dbReference type="Pfam" id="PF13307">
    <property type="entry name" value="Helicase_C_2"/>
    <property type="match status" value="1"/>
</dbReference>
<dbReference type="Gene3D" id="3.40.50.300">
    <property type="entry name" value="P-loop containing nucleotide triphosphate hydrolases"/>
    <property type="match status" value="2"/>
</dbReference>
<feature type="compositionally biased region" description="Low complexity" evidence="18">
    <location>
        <begin position="953"/>
        <end position="969"/>
    </location>
</feature>
<feature type="compositionally biased region" description="Pro residues" evidence="18">
    <location>
        <begin position="757"/>
        <end position="771"/>
    </location>
</feature>
<dbReference type="InterPro" id="IPR010614">
    <property type="entry name" value="RAD3-like_helicase_DEAD"/>
</dbReference>
<dbReference type="PROSITE" id="PS51477">
    <property type="entry name" value="PAH"/>
    <property type="match status" value="1"/>
</dbReference>
<dbReference type="InterPro" id="IPR036600">
    <property type="entry name" value="PAH_sf"/>
</dbReference>
<dbReference type="CDD" id="cd18788">
    <property type="entry name" value="SF2_C_XPD"/>
    <property type="match status" value="1"/>
</dbReference>
<evidence type="ECO:0000256" key="17">
    <source>
        <dbReference type="PROSITE-ProRule" id="PRU00810"/>
    </source>
</evidence>
<comment type="catalytic activity">
    <reaction evidence="15">
        <text>ATP + H2O = ADP + phosphate + H(+)</text>
        <dbReference type="Rhea" id="RHEA:13065"/>
        <dbReference type="ChEBI" id="CHEBI:15377"/>
        <dbReference type="ChEBI" id="CHEBI:15378"/>
        <dbReference type="ChEBI" id="CHEBI:30616"/>
        <dbReference type="ChEBI" id="CHEBI:43474"/>
        <dbReference type="ChEBI" id="CHEBI:456216"/>
    </reaction>
</comment>
<protein>
    <recommendedName>
        <fullName evidence="16">Regulator of telomere elongation helicase 1 homolog</fullName>
    </recommendedName>
</protein>
<reference evidence="20 21" key="1">
    <citation type="journal article" date="2013" name="Genome Biol.">
        <title>Genome of Acanthamoeba castellanii highlights extensive lateral gene transfer and early evolution of tyrosine kinase signaling.</title>
        <authorList>
            <person name="Clarke M."/>
            <person name="Lohan A.J."/>
            <person name="Liu B."/>
            <person name="Lagkouvardos I."/>
            <person name="Roy S."/>
            <person name="Zafar N."/>
            <person name="Bertelli C."/>
            <person name="Schilde C."/>
            <person name="Kianianmomeni A."/>
            <person name="Burglin T.R."/>
            <person name="Frech C."/>
            <person name="Turcotte B."/>
            <person name="Kopec K.O."/>
            <person name="Synnott J.M."/>
            <person name="Choo C."/>
            <person name="Paponov I."/>
            <person name="Finkler A."/>
            <person name="Soon Heng Tan C."/>
            <person name="Hutchins A.P."/>
            <person name="Weinmeier T."/>
            <person name="Rattei T."/>
            <person name="Chu J.S."/>
            <person name="Gimenez G."/>
            <person name="Irimia M."/>
            <person name="Rigden D.J."/>
            <person name="Fitzpatrick D.A."/>
            <person name="Lorenzo-Morales J."/>
            <person name="Bateman A."/>
            <person name="Chiu C.H."/>
            <person name="Tang P."/>
            <person name="Hegemann P."/>
            <person name="Fromm H."/>
            <person name="Raoult D."/>
            <person name="Greub G."/>
            <person name="Miranda-Saavedra D."/>
            <person name="Chen N."/>
            <person name="Nash P."/>
            <person name="Ginger M.L."/>
            <person name="Horn M."/>
            <person name="Schaap P."/>
            <person name="Caler L."/>
            <person name="Loftus B."/>
        </authorList>
    </citation>
    <scope>NUCLEOTIDE SEQUENCE [LARGE SCALE GENOMIC DNA]</scope>
    <source>
        <strain evidence="20 21">Neff</strain>
    </source>
</reference>
<dbReference type="InterPro" id="IPR027417">
    <property type="entry name" value="P-loop_NTPase"/>
</dbReference>
<feature type="region of interest" description="Disordered" evidence="18">
    <location>
        <begin position="18"/>
        <end position="49"/>
    </location>
</feature>
<dbReference type="VEuPathDB" id="AmoebaDB:ACA1_368890"/>
<organism evidence="20 21">
    <name type="scientific">Acanthamoeba castellanii (strain ATCC 30010 / Neff)</name>
    <dbReference type="NCBI Taxonomy" id="1257118"/>
    <lineage>
        <taxon>Eukaryota</taxon>
        <taxon>Amoebozoa</taxon>
        <taxon>Discosea</taxon>
        <taxon>Longamoebia</taxon>
        <taxon>Centramoebida</taxon>
        <taxon>Acanthamoebidae</taxon>
        <taxon>Acanthamoeba</taxon>
    </lineage>
</organism>
<keyword evidence="12" id="KW-0234">DNA repair</keyword>
<feature type="domain" description="Helicase ATP-binding" evidence="19">
    <location>
        <begin position="32"/>
        <end position="350"/>
    </location>
</feature>
<keyword evidence="14 17" id="KW-0539">Nucleus</keyword>